<reference evidence="2" key="1">
    <citation type="submission" date="2016-10" db="EMBL/GenBank/DDBJ databases">
        <authorList>
            <person name="Varghese N."/>
            <person name="Submissions S."/>
        </authorList>
    </citation>
    <scope>NUCLEOTIDE SEQUENCE [LARGE SCALE GENOMIC DNA]</scope>
    <source>
        <strain evidence="2">CGMCC 4.3530</strain>
    </source>
</reference>
<protein>
    <submittedName>
        <fullName evidence="1">Uncharacterized protein</fullName>
    </submittedName>
</protein>
<name>A0A1H2ZY59_9PSEU</name>
<dbReference type="EMBL" id="FNOK01000008">
    <property type="protein sequence ID" value="SDX21854.1"/>
    <property type="molecule type" value="Genomic_DNA"/>
</dbReference>
<gene>
    <name evidence="1" type="ORF">SAMN05216215_1008222</name>
</gene>
<evidence type="ECO:0000313" key="2">
    <source>
        <dbReference type="Proteomes" id="UP000199529"/>
    </source>
</evidence>
<dbReference type="AlphaFoldDB" id="A0A1H2ZY59"/>
<dbReference type="Proteomes" id="UP000199529">
    <property type="component" value="Unassembled WGS sequence"/>
</dbReference>
<organism evidence="1 2">
    <name type="scientific">Saccharopolyspora shandongensis</name>
    <dbReference type="NCBI Taxonomy" id="418495"/>
    <lineage>
        <taxon>Bacteria</taxon>
        <taxon>Bacillati</taxon>
        <taxon>Actinomycetota</taxon>
        <taxon>Actinomycetes</taxon>
        <taxon>Pseudonocardiales</taxon>
        <taxon>Pseudonocardiaceae</taxon>
        <taxon>Saccharopolyspora</taxon>
    </lineage>
</organism>
<proteinExistence type="predicted"/>
<keyword evidence="2" id="KW-1185">Reference proteome</keyword>
<accession>A0A1H2ZY59</accession>
<evidence type="ECO:0000313" key="1">
    <source>
        <dbReference type="EMBL" id="SDX21854.1"/>
    </source>
</evidence>
<sequence length="36" mass="3960">MSSMDPTRYSYLGSAFYNGQQGTELHVIPGPGFYTS</sequence>